<dbReference type="InterPro" id="IPR011923">
    <property type="entry name" value="RodA/MrdB"/>
</dbReference>
<evidence type="ECO:0000256" key="6">
    <source>
        <dbReference type="SAM" id="Phobius"/>
    </source>
</evidence>
<feature type="transmembrane region" description="Helical" evidence="6">
    <location>
        <begin position="318"/>
        <end position="336"/>
    </location>
</feature>
<proteinExistence type="predicted"/>
<gene>
    <name evidence="7" type="primary">rodA</name>
    <name evidence="7" type="ORF">skT53_06210</name>
</gene>
<dbReference type="PANTHER" id="PTHR30474">
    <property type="entry name" value="CELL CYCLE PROTEIN"/>
    <property type="match status" value="1"/>
</dbReference>
<reference evidence="7 8" key="1">
    <citation type="submission" date="2020-08" db="EMBL/GenBank/DDBJ databases">
        <title>Complete Genome Sequence of Effusibacillus dendaii Strain skT53, Isolated from Farmland soil.</title>
        <authorList>
            <person name="Konishi T."/>
            <person name="Kawasaki H."/>
        </authorList>
    </citation>
    <scope>NUCLEOTIDE SEQUENCE [LARGE SCALE GENOMIC DNA]</scope>
    <source>
        <strain evidence="8">skT53</strain>
    </source>
</reference>
<dbReference type="Proteomes" id="UP000593802">
    <property type="component" value="Chromosome"/>
</dbReference>
<dbReference type="NCBIfam" id="TIGR02210">
    <property type="entry name" value="rodA_shape"/>
    <property type="match status" value="1"/>
</dbReference>
<keyword evidence="4 6" id="KW-1133">Transmembrane helix</keyword>
<keyword evidence="8" id="KW-1185">Reference proteome</keyword>
<comment type="subcellular location">
    <subcellularLocation>
        <location evidence="1">Membrane</location>
        <topology evidence="1">Multi-pass membrane protein</topology>
    </subcellularLocation>
</comment>
<sequence length="385" mass="43151">MNLNWVKRRGRDFDYYIIPVLVIISVISTLAIYSITRNRQGMEDWYIREIIWQIASYGLMFVFVALDYSILKNRIARISYYIGLLSLVIVFVFPASHGAHSWITLPGLQLQPSEFTKIFMILFIADYGAKQKELGNRFGWRQFGVMLAAVLVPALLILKQPALGQALVMLAIFFCMLVVMLEKKQFYVLLAASFVFVLAVVLAMDVFPDRSMHFLNSLPLAQHQKERFVTFLNPEADPTGAGFQVHEAEIAIGSGGLLGQGFLKGSQTQGNWVPEQWTDFIFSAIGEEFGYVGSSGVILLFFLLIYRMVRIAVSTEDYFAVLFMAGAIGMFGFQVFENIGMNLAIMPVAGITLPFISYGGSSLLTNFVVIGISLSIGIRRRKLAF</sequence>
<dbReference type="GO" id="GO:0051301">
    <property type="term" value="P:cell division"/>
    <property type="evidence" value="ECO:0007669"/>
    <property type="project" value="InterPro"/>
</dbReference>
<feature type="transmembrane region" description="Helical" evidence="6">
    <location>
        <begin position="50"/>
        <end position="71"/>
    </location>
</feature>
<evidence type="ECO:0000256" key="4">
    <source>
        <dbReference type="ARBA" id="ARBA00022989"/>
    </source>
</evidence>
<accession>A0A7I8D9Y0</accession>
<dbReference type="InterPro" id="IPR001182">
    <property type="entry name" value="FtsW/RodA"/>
</dbReference>
<evidence type="ECO:0000313" key="8">
    <source>
        <dbReference type="Proteomes" id="UP000593802"/>
    </source>
</evidence>
<name>A0A7I8D9Y0_9BACL</name>
<feature type="transmembrane region" description="Helical" evidence="6">
    <location>
        <begin position="108"/>
        <end position="126"/>
    </location>
</feature>
<dbReference type="KEGG" id="eff:skT53_06210"/>
<dbReference type="PANTHER" id="PTHR30474:SF1">
    <property type="entry name" value="PEPTIDOGLYCAN GLYCOSYLTRANSFERASE MRDB"/>
    <property type="match status" value="1"/>
</dbReference>
<evidence type="ECO:0000256" key="3">
    <source>
        <dbReference type="ARBA" id="ARBA00022960"/>
    </source>
</evidence>
<protein>
    <submittedName>
        <fullName evidence="7">Rod shape-determining protein RodA</fullName>
    </submittedName>
</protein>
<dbReference type="AlphaFoldDB" id="A0A7I8D9Y0"/>
<feature type="transmembrane region" description="Helical" evidence="6">
    <location>
        <begin position="78"/>
        <end position="96"/>
    </location>
</feature>
<feature type="transmembrane region" description="Helical" evidence="6">
    <location>
        <begin position="162"/>
        <end position="179"/>
    </location>
</feature>
<keyword evidence="5 6" id="KW-0472">Membrane</keyword>
<feature type="transmembrane region" description="Helical" evidence="6">
    <location>
        <begin position="186"/>
        <end position="207"/>
    </location>
</feature>
<feature type="transmembrane region" description="Helical" evidence="6">
    <location>
        <begin position="138"/>
        <end position="156"/>
    </location>
</feature>
<dbReference type="GO" id="GO:0005886">
    <property type="term" value="C:plasma membrane"/>
    <property type="evidence" value="ECO:0007669"/>
    <property type="project" value="TreeGrafter"/>
</dbReference>
<dbReference type="Pfam" id="PF01098">
    <property type="entry name" value="FTSW_RODA_SPOVE"/>
    <property type="match status" value="1"/>
</dbReference>
<dbReference type="GO" id="GO:0015648">
    <property type="term" value="F:lipid-linked peptidoglycan transporter activity"/>
    <property type="evidence" value="ECO:0007669"/>
    <property type="project" value="TreeGrafter"/>
</dbReference>
<evidence type="ECO:0000256" key="1">
    <source>
        <dbReference type="ARBA" id="ARBA00004141"/>
    </source>
</evidence>
<keyword evidence="3" id="KW-0133">Cell shape</keyword>
<dbReference type="GO" id="GO:0032153">
    <property type="term" value="C:cell division site"/>
    <property type="evidence" value="ECO:0007669"/>
    <property type="project" value="TreeGrafter"/>
</dbReference>
<feature type="transmembrane region" description="Helical" evidence="6">
    <location>
        <begin position="15"/>
        <end position="35"/>
    </location>
</feature>
<evidence type="ECO:0000313" key="7">
    <source>
        <dbReference type="EMBL" id="BCJ85636.1"/>
    </source>
</evidence>
<evidence type="ECO:0000256" key="5">
    <source>
        <dbReference type="ARBA" id="ARBA00023136"/>
    </source>
</evidence>
<keyword evidence="2 6" id="KW-0812">Transmembrane</keyword>
<evidence type="ECO:0000256" key="2">
    <source>
        <dbReference type="ARBA" id="ARBA00022692"/>
    </source>
</evidence>
<dbReference type="GO" id="GO:0008360">
    <property type="term" value="P:regulation of cell shape"/>
    <property type="evidence" value="ECO:0007669"/>
    <property type="project" value="UniProtKB-KW"/>
</dbReference>
<feature type="transmembrane region" description="Helical" evidence="6">
    <location>
        <begin position="356"/>
        <end position="378"/>
    </location>
</feature>
<organism evidence="7 8">
    <name type="scientific">Effusibacillus dendaii</name>
    <dbReference type="NCBI Taxonomy" id="2743772"/>
    <lineage>
        <taxon>Bacteria</taxon>
        <taxon>Bacillati</taxon>
        <taxon>Bacillota</taxon>
        <taxon>Bacilli</taxon>
        <taxon>Bacillales</taxon>
        <taxon>Alicyclobacillaceae</taxon>
        <taxon>Effusibacillus</taxon>
    </lineage>
</organism>
<feature type="transmembrane region" description="Helical" evidence="6">
    <location>
        <begin position="289"/>
        <end position="306"/>
    </location>
</feature>
<dbReference type="EMBL" id="AP023366">
    <property type="protein sequence ID" value="BCJ85636.1"/>
    <property type="molecule type" value="Genomic_DNA"/>
</dbReference>
<dbReference type="RefSeq" id="WP_200759736.1">
    <property type="nucleotide sequence ID" value="NZ_AP023366.1"/>
</dbReference>